<keyword evidence="8" id="KW-1185">Reference proteome</keyword>
<comment type="caution">
    <text evidence="7">The sequence shown here is derived from an EMBL/GenBank/DDBJ whole genome shotgun (WGS) entry which is preliminary data.</text>
</comment>
<evidence type="ECO:0000256" key="2">
    <source>
        <dbReference type="ARBA" id="ARBA00023125"/>
    </source>
</evidence>
<evidence type="ECO:0000313" key="7">
    <source>
        <dbReference type="EMBL" id="MEN2792891.1"/>
    </source>
</evidence>
<dbReference type="Gene3D" id="1.10.357.10">
    <property type="entry name" value="Tetracycline Repressor, domain 2"/>
    <property type="match status" value="1"/>
</dbReference>
<keyword evidence="2 4" id="KW-0238">DNA-binding</keyword>
<organism evidence="7 8">
    <name type="scientific">Sphingomonas oligophenolica</name>
    <dbReference type="NCBI Taxonomy" id="301154"/>
    <lineage>
        <taxon>Bacteria</taxon>
        <taxon>Pseudomonadati</taxon>
        <taxon>Pseudomonadota</taxon>
        <taxon>Alphaproteobacteria</taxon>
        <taxon>Sphingomonadales</taxon>
        <taxon>Sphingomonadaceae</taxon>
        <taxon>Sphingomonas</taxon>
    </lineage>
</organism>
<name>A0ABU9YAR3_9SPHN</name>
<evidence type="ECO:0000259" key="6">
    <source>
        <dbReference type="PROSITE" id="PS50977"/>
    </source>
</evidence>
<protein>
    <submittedName>
        <fullName evidence="7">TetR/AcrR family transcriptional regulator</fullName>
    </submittedName>
</protein>
<dbReference type="SUPFAM" id="SSF46689">
    <property type="entry name" value="Homeodomain-like"/>
    <property type="match status" value="1"/>
</dbReference>
<evidence type="ECO:0000256" key="4">
    <source>
        <dbReference type="PROSITE-ProRule" id="PRU00335"/>
    </source>
</evidence>
<dbReference type="Pfam" id="PF00440">
    <property type="entry name" value="TetR_N"/>
    <property type="match status" value="1"/>
</dbReference>
<dbReference type="PROSITE" id="PS50977">
    <property type="entry name" value="HTH_TETR_2"/>
    <property type="match status" value="1"/>
</dbReference>
<evidence type="ECO:0000256" key="3">
    <source>
        <dbReference type="ARBA" id="ARBA00023163"/>
    </source>
</evidence>
<evidence type="ECO:0000256" key="5">
    <source>
        <dbReference type="SAM" id="MobiDB-lite"/>
    </source>
</evidence>
<dbReference type="RefSeq" id="WP_343889195.1">
    <property type="nucleotide sequence ID" value="NZ_BAAAEH010000017.1"/>
</dbReference>
<sequence>MASRDGGDVLTTGKAADLPLVKRGPRSHAERSNTTRRLVLDAALRILNANGYTGATIAAIREEAGVSTGALNHQFPSKAQLMAAVVERFSEQQLTAFEQALCTASTPRETIDAIMDTTDAIIHLPEMAASFEIHLARRNDPELDALTRPIYEMFDMRVRQWLGAALQAAGVSSGREFEDFRLLNFAVYRGLGMELSAHTTIHDVRGALALWRKFAMQFYFGDAFTANRGEP</sequence>
<gene>
    <name evidence="7" type="ORF">ABC974_24900</name>
</gene>
<dbReference type="InterPro" id="IPR050109">
    <property type="entry name" value="HTH-type_TetR-like_transc_reg"/>
</dbReference>
<evidence type="ECO:0000256" key="1">
    <source>
        <dbReference type="ARBA" id="ARBA00023015"/>
    </source>
</evidence>
<reference evidence="7 8" key="1">
    <citation type="submission" date="2024-05" db="EMBL/GenBank/DDBJ databases">
        <authorList>
            <person name="Liu Q."/>
            <person name="Xin Y.-H."/>
        </authorList>
    </citation>
    <scope>NUCLEOTIDE SEQUENCE [LARGE SCALE GENOMIC DNA]</scope>
    <source>
        <strain evidence="7 8">CGMCC 1.10181</strain>
    </source>
</reference>
<dbReference type="PANTHER" id="PTHR30055">
    <property type="entry name" value="HTH-TYPE TRANSCRIPTIONAL REGULATOR RUTR"/>
    <property type="match status" value="1"/>
</dbReference>
<dbReference type="PANTHER" id="PTHR30055:SF234">
    <property type="entry name" value="HTH-TYPE TRANSCRIPTIONAL REGULATOR BETI"/>
    <property type="match status" value="1"/>
</dbReference>
<proteinExistence type="predicted"/>
<dbReference type="EMBL" id="JBDIME010000035">
    <property type="protein sequence ID" value="MEN2792891.1"/>
    <property type="molecule type" value="Genomic_DNA"/>
</dbReference>
<dbReference type="InterPro" id="IPR001647">
    <property type="entry name" value="HTH_TetR"/>
</dbReference>
<feature type="domain" description="HTH tetR-type" evidence="6">
    <location>
        <begin position="33"/>
        <end position="93"/>
    </location>
</feature>
<keyword evidence="1" id="KW-0805">Transcription regulation</keyword>
<keyword evidence="3" id="KW-0804">Transcription</keyword>
<accession>A0ABU9YAR3</accession>
<dbReference type="PRINTS" id="PR00455">
    <property type="entry name" value="HTHTETR"/>
</dbReference>
<feature type="DNA-binding region" description="H-T-H motif" evidence="4">
    <location>
        <begin position="56"/>
        <end position="75"/>
    </location>
</feature>
<dbReference type="InterPro" id="IPR009057">
    <property type="entry name" value="Homeodomain-like_sf"/>
</dbReference>
<feature type="region of interest" description="Disordered" evidence="5">
    <location>
        <begin position="14"/>
        <end position="33"/>
    </location>
</feature>
<evidence type="ECO:0000313" key="8">
    <source>
        <dbReference type="Proteomes" id="UP001419910"/>
    </source>
</evidence>
<dbReference type="Proteomes" id="UP001419910">
    <property type="component" value="Unassembled WGS sequence"/>
</dbReference>